<gene>
    <name evidence="3" type="ORF">J2Y69_003432</name>
</gene>
<keyword evidence="1" id="KW-0812">Transmembrane</keyword>
<dbReference type="EMBL" id="JAVDUM010000017">
    <property type="protein sequence ID" value="MDR6868808.1"/>
    <property type="molecule type" value="Genomic_DNA"/>
</dbReference>
<keyword evidence="4" id="KW-1185">Reference proteome</keyword>
<dbReference type="Pfam" id="PF08310">
    <property type="entry name" value="LGFP"/>
    <property type="match status" value="5"/>
</dbReference>
<reference evidence="3 4" key="1">
    <citation type="submission" date="2023-07" db="EMBL/GenBank/DDBJ databases">
        <title>Sorghum-associated microbial communities from plants grown in Nebraska, USA.</title>
        <authorList>
            <person name="Schachtman D."/>
        </authorList>
    </citation>
    <scope>NUCLEOTIDE SEQUENCE [LARGE SCALE GENOMIC DNA]</scope>
    <source>
        <strain evidence="3 4">2980</strain>
    </source>
</reference>
<keyword evidence="1" id="KW-1133">Transmembrane helix</keyword>
<evidence type="ECO:0000259" key="2">
    <source>
        <dbReference type="Pfam" id="PF13472"/>
    </source>
</evidence>
<dbReference type="Pfam" id="PF13472">
    <property type="entry name" value="Lipase_GDSL_2"/>
    <property type="match status" value="1"/>
</dbReference>
<protein>
    <submittedName>
        <fullName evidence="3">Lysophospholipase L1-like esterase</fullName>
    </submittedName>
</protein>
<comment type="caution">
    <text evidence="3">The sequence shown here is derived from an EMBL/GenBank/DDBJ whole genome shotgun (WGS) entry which is preliminary data.</text>
</comment>
<feature type="domain" description="SGNH hydrolase-type esterase" evidence="2">
    <location>
        <begin position="436"/>
        <end position="575"/>
    </location>
</feature>
<feature type="transmembrane region" description="Helical" evidence="1">
    <location>
        <begin position="20"/>
        <end position="42"/>
    </location>
</feature>
<sequence length="592" mass="62192">MAGGLRRQGGRLANASRRVLAALGVCIAAAALTVVMLGQLAATVDTRSSIGQLWQGHQEELGSARSAQDCGRGVCTQSFQHGSVYWSRATGAQIVRDDGIGETFGVLGAVEAMGLPRAAEQGEAGARWQEFQRGGIFARHDEAVAVRDRMWIGWLRNRSDRGGLGFPLSAEDRDDRGTRRQAFEEGTMYVRNGSALAVRSEIADAYRDAGAGDGALGYPIAEDRAAGDGRVQRFQGGAIWWSPATGAVVVRDGILAAYAARGAEGGELGFPIEEASPVSGGVRQSFQNGVLYRADGDGSVHAASGDVQTRYAELGGADGELGLPVGDRTAILDGWYQTFSGGVLVTSPAGGTWAVPPKAFEAFAALPARFGWPVRDLWSDARGAHTAFERVETIERDGVLYSAEPVDASTAILLCDSQCDGNSWVEQGVHGNGFGTIVERAYGGGGYAAVSGSLGTSVTDGVASHRVLLPEGHPGLVVITLGGNDASQRRSPDAVLDGMRRLVDLVRQAYPDTTIVIDGVMSRRDAGHERRRGMEDIVLAEAGRLGCRTISVAGWISDYGAAQKDDVHLSQAGHDRLAGPYTEALRAALAGG</sequence>
<accession>A0ABU1SIH4</accession>
<keyword evidence="1" id="KW-0472">Membrane</keyword>
<proteinExistence type="predicted"/>
<organism evidence="3 4">
    <name type="scientific">Microbacterium resistens</name>
    <dbReference type="NCBI Taxonomy" id="156977"/>
    <lineage>
        <taxon>Bacteria</taxon>
        <taxon>Bacillati</taxon>
        <taxon>Actinomycetota</taxon>
        <taxon>Actinomycetes</taxon>
        <taxon>Micrococcales</taxon>
        <taxon>Microbacteriaceae</taxon>
        <taxon>Microbacterium</taxon>
    </lineage>
</organism>
<evidence type="ECO:0000313" key="4">
    <source>
        <dbReference type="Proteomes" id="UP001259347"/>
    </source>
</evidence>
<name>A0ABU1SIH4_9MICO</name>
<dbReference type="InterPro" id="IPR013830">
    <property type="entry name" value="SGNH_hydro"/>
</dbReference>
<dbReference type="InterPro" id="IPR036514">
    <property type="entry name" value="SGNH_hydro_sf"/>
</dbReference>
<dbReference type="InterPro" id="IPR013207">
    <property type="entry name" value="LGFP"/>
</dbReference>
<evidence type="ECO:0000313" key="3">
    <source>
        <dbReference type="EMBL" id="MDR6868808.1"/>
    </source>
</evidence>
<dbReference type="RefSeq" id="WP_310022978.1">
    <property type="nucleotide sequence ID" value="NZ_JAVDUM010000017.1"/>
</dbReference>
<dbReference type="Proteomes" id="UP001259347">
    <property type="component" value="Unassembled WGS sequence"/>
</dbReference>
<evidence type="ECO:0000256" key="1">
    <source>
        <dbReference type="SAM" id="Phobius"/>
    </source>
</evidence>
<dbReference type="Gene3D" id="3.40.50.1110">
    <property type="entry name" value="SGNH hydrolase"/>
    <property type="match status" value="1"/>
</dbReference>
<dbReference type="SUPFAM" id="SSF52266">
    <property type="entry name" value="SGNH hydrolase"/>
    <property type="match status" value="1"/>
</dbReference>